<protein>
    <submittedName>
        <fullName evidence="1">Uncharacterized protein</fullName>
    </submittedName>
</protein>
<evidence type="ECO:0000313" key="2">
    <source>
        <dbReference type="Proteomes" id="UP000034956"/>
    </source>
</evidence>
<dbReference type="AlphaFoldDB" id="A0A0G1UAH9"/>
<name>A0A0G1UAH9_9BACT</name>
<proteinExistence type="predicted"/>
<gene>
    <name evidence="1" type="ORF">UY23_C0004G0057</name>
</gene>
<dbReference type="EMBL" id="LCPF01000004">
    <property type="protein sequence ID" value="KKU91112.1"/>
    <property type="molecule type" value="Genomic_DNA"/>
</dbReference>
<sequence length="101" mass="11445">MPTTEEAKPPLRNINRRQEIIARVRAMIKTSKSLAEDVSKAMDELEQVSANDGDDLLEVLDFIEDLVHKTADAELREKILGIRQAIDAHPNSALEQLRWLV</sequence>
<dbReference type="Proteomes" id="UP000034956">
    <property type="component" value="Unassembled WGS sequence"/>
</dbReference>
<comment type="caution">
    <text evidence="1">The sequence shown here is derived from an EMBL/GenBank/DDBJ whole genome shotgun (WGS) entry which is preliminary data.</text>
</comment>
<organism evidence="1 2">
    <name type="scientific">Candidatus Jorgensenbacteria bacterium GW2011_GWA1_48_11</name>
    <dbReference type="NCBI Taxonomy" id="1618660"/>
    <lineage>
        <taxon>Bacteria</taxon>
        <taxon>Candidatus Joergenseniibacteriota</taxon>
    </lineage>
</organism>
<evidence type="ECO:0000313" key="1">
    <source>
        <dbReference type="EMBL" id="KKU91112.1"/>
    </source>
</evidence>
<accession>A0A0G1UAH9</accession>
<reference evidence="1 2" key="1">
    <citation type="journal article" date="2015" name="Nature">
        <title>rRNA introns, odd ribosomes, and small enigmatic genomes across a large radiation of phyla.</title>
        <authorList>
            <person name="Brown C.T."/>
            <person name="Hug L.A."/>
            <person name="Thomas B.C."/>
            <person name="Sharon I."/>
            <person name="Castelle C.J."/>
            <person name="Singh A."/>
            <person name="Wilkins M.J."/>
            <person name="Williams K.H."/>
            <person name="Banfield J.F."/>
        </authorList>
    </citation>
    <scope>NUCLEOTIDE SEQUENCE [LARGE SCALE GENOMIC DNA]</scope>
</reference>